<dbReference type="InterPro" id="IPR002109">
    <property type="entry name" value="Glutaredoxin"/>
</dbReference>
<dbReference type="CDD" id="cd02976">
    <property type="entry name" value="NrdH"/>
    <property type="match status" value="1"/>
</dbReference>
<dbReference type="Pfam" id="PF00462">
    <property type="entry name" value="Glutaredoxin"/>
    <property type="match status" value="1"/>
</dbReference>
<dbReference type="InterPro" id="IPR036249">
    <property type="entry name" value="Thioredoxin-like_sf"/>
</dbReference>
<keyword evidence="1" id="KW-0676">Redox-active center</keyword>
<dbReference type="EMBL" id="JACXWA010000031">
    <property type="protein sequence ID" value="MBD3870093.1"/>
    <property type="molecule type" value="Genomic_DNA"/>
</dbReference>
<protein>
    <submittedName>
        <fullName evidence="3">Glutaredoxin family protein</fullName>
    </submittedName>
</protein>
<gene>
    <name evidence="3" type="ORF">IFJ97_01885</name>
</gene>
<evidence type="ECO:0000259" key="2">
    <source>
        <dbReference type="Pfam" id="PF00462"/>
    </source>
</evidence>
<dbReference type="Gene3D" id="3.40.30.10">
    <property type="entry name" value="Glutaredoxin"/>
    <property type="match status" value="1"/>
</dbReference>
<evidence type="ECO:0000313" key="3">
    <source>
        <dbReference type="EMBL" id="MBD3870093.1"/>
    </source>
</evidence>
<evidence type="ECO:0000313" key="4">
    <source>
        <dbReference type="Proteomes" id="UP000598633"/>
    </source>
</evidence>
<dbReference type="SUPFAM" id="SSF52833">
    <property type="entry name" value="Thioredoxin-like"/>
    <property type="match status" value="1"/>
</dbReference>
<dbReference type="PROSITE" id="PS00194">
    <property type="entry name" value="THIOREDOXIN_1"/>
    <property type="match status" value="1"/>
</dbReference>
<comment type="caution">
    <text evidence="3">The sequence shown here is derived from an EMBL/GenBank/DDBJ whole genome shotgun (WGS) entry which is preliminary data.</text>
</comment>
<dbReference type="InterPro" id="IPR017937">
    <property type="entry name" value="Thioredoxin_CS"/>
</dbReference>
<evidence type="ECO:0000256" key="1">
    <source>
        <dbReference type="ARBA" id="ARBA00023284"/>
    </source>
</evidence>
<dbReference type="AlphaFoldDB" id="A0A8J7CN18"/>
<feature type="domain" description="Glutaredoxin" evidence="2">
    <location>
        <begin position="7"/>
        <end position="59"/>
    </location>
</feature>
<reference evidence="3 4" key="1">
    <citation type="submission" date="2020-08" db="EMBL/GenBank/DDBJ databases">
        <title>Acidobacteriota in marine sediments use diverse sulfur dissimilation pathways.</title>
        <authorList>
            <person name="Wasmund K."/>
        </authorList>
    </citation>
    <scope>NUCLEOTIDE SEQUENCE [LARGE SCALE GENOMIC DNA]</scope>
    <source>
        <strain evidence="3">MAG AM3-A</strain>
    </source>
</reference>
<organism evidence="3 4">
    <name type="scientific">Candidatus Sulfomarinibacter kjeldsenii</name>
    <dbReference type="NCBI Taxonomy" id="2885994"/>
    <lineage>
        <taxon>Bacteria</taxon>
        <taxon>Pseudomonadati</taxon>
        <taxon>Acidobacteriota</taxon>
        <taxon>Thermoanaerobaculia</taxon>
        <taxon>Thermoanaerobaculales</taxon>
        <taxon>Candidatus Sulfomarinibacteraceae</taxon>
        <taxon>Candidatus Sulfomarinibacter</taxon>
    </lineage>
</organism>
<accession>A0A8J7CN18</accession>
<sequence length="82" mass="9333">MTALDTIVVFTADGCPHCRALCEDFNRRGVDYREINLSREPLEMARLQDLVWEHRLPVVADHERVSIGFRGQSSSFADLGLE</sequence>
<proteinExistence type="predicted"/>
<dbReference type="Proteomes" id="UP000598633">
    <property type="component" value="Unassembled WGS sequence"/>
</dbReference>
<name>A0A8J7CN18_9BACT</name>
<dbReference type="PROSITE" id="PS51354">
    <property type="entry name" value="GLUTAREDOXIN_2"/>
    <property type="match status" value="1"/>
</dbReference>